<dbReference type="Proteomes" id="UP001303222">
    <property type="component" value="Unassembled WGS sequence"/>
</dbReference>
<gene>
    <name evidence="2" type="ORF">QBC32DRAFT_330076</name>
</gene>
<keyword evidence="1" id="KW-0472">Membrane</keyword>
<name>A0AAN6SKS9_9PEZI</name>
<proteinExistence type="predicted"/>
<reference evidence="2" key="1">
    <citation type="journal article" date="2023" name="Mol. Phylogenet. Evol.">
        <title>Genome-scale phylogeny and comparative genomics of the fungal order Sordariales.</title>
        <authorList>
            <person name="Hensen N."/>
            <person name="Bonometti L."/>
            <person name="Westerberg I."/>
            <person name="Brannstrom I.O."/>
            <person name="Guillou S."/>
            <person name="Cros-Aarteil S."/>
            <person name="Calhoun S."/>
            <person name="Haridas S."/>
            <person name="Kuo A."/>
            <person name="Mondo S."/>
            <person name="Pangilinan J."/>
            <person name="Riley R."/>
            <person name="LaButti K."/>
            <person name="Andreopoulos B."/>
            <person name="Lipzen A."/>
            <person name="Chen C."/>
            <person name="Yan M."/>
            <person name="Daum C."/>
            <person name="Ng V."/>
            <person name="Clum A."/>
            <person name="Steindorff A."/>
            <person name="Ohm R.A."/>
            <person name="Martin F."/>
            <person name="Silar P."/>
            <person name="Natvig D.O."/>
            <person name="Lalanne C."/>
            <person name="Gautier V."/>
            <person name="Ament-Velasquez S.L."/>
            <person name="Kruys A."/>
            <person name="Hutchinson M.I."/>
            <person name="Powell A.J."/>
            <person name="Barry K."/>
            <person name="Miller A.N."/>
            <person name="Grigoriev I.V."/>
            <person name="Debuchy R."/>
            <person name="Gladieux P."/>
            <person name="Hiltunen Thoren M."/>
            <person name="Johannesson H."/>
        </authorList>
    </citation>
    <scope>NUCLEOTIDE SEQUENCE</scope>
    <source>
        <strain evidence="2">CBS 626.80</strain>
    </source>
</reference>
<feature type="transmembrane region" description="Helical" evidence="1">
    <location>
        <begin position="104"/>
        <end position="124"/>
    </location>
</feature>
<sequence>MPIKRLCESDLFRFRTPLLLGIDRHRLRGGRKPMGMGLCESDLLQLHMPIWIGLFRRLLRVLKIIDRRRRLGGQSLTEHGGATRVMALSVGTLTLIFTMLTRRMVAVVMAATVATVTLMATTTSPNQSPSFPSECCDALFSSLLLSHVIFFGSMIFLLYSTLFTGYVFETEGKSKLA</sequence>
<dbReference type="AlphaFoldDB" id="A0AAN6SKS9"/>
<evidence type="ECO:0000313" key="2">
    <source>
        <dbReference type="EMBL" id="KAK3956706.1"/>
    </source>
</evidence>
<dbReference type="EMBL" id="MU859063">
    <property type="protein sequence ID" value="KAK3956706.1"/>
    <property type="molecule type" value="Genomic_DNA"/>
</dbReference>
<keyword evidence="3" id="KW-1185">Reference proteome</keyword>
<keyword evidence="1" id="KW-1133">Transmembrane helix</keyword>
<evidence type="ECO:0000313" key="3">
    <source>
        <dbReference type="Proteomes" id="UP001303222"/>
    </source>
</evidence>
<protein>
    <submittedName>
        <fullName evidence="2">Uncharacterized protein</fullName>
    </submittedName>
</protein>
<reference evidence="2" key="2">
    <citation type="submission" date="2023-06" db="EMBL/GenBank/DDBJ databases">
        <authorList>
            <consortium name="Lawrence Berkeley National Laboratory"/>
            <person name="Mondo S.J."/>
            <person name="Hensen N."/>
            <person name="Bonometti L."/>
            <person name="Westerberg I."/>
            <person name="Brannstrom I.O."/>
            <person name="Guillou S."/>
            <person name="Cros-Aarteil S."/>
            <person name="Calhoun S."/>
            <person name="Haridas S."/>
            <person name="Kuo A."/>
            <person name="Pangilinan J."/>
            <person name="Riley R."/>
            <person name="Labutti K."/>
            <person name="Andreopoulos B."/>
            <person name="Lipzen A."/>
            <person name="Chen C."/>
            <person name="Yanf M."/>
            <person name="Daum C."/>
            <person name="Ng V."/>
            <person name="Clum A."/>
            <person name="Steindorff A."/>
            <person name="Ohm R."/>
            <person name="Martin F."/>
            <person name="Silar P."/>
            <person name="Natvig D."/>
            <person name="Lalanne C."/>
            <person name="Gautier V."/>
            <person name="Ament-Velasquez S.L."/>
            <person name="Kruys A."/>
            <person name="Hutchinson M.I."/>
            <person name="Powell A.J."/>
            <person name="Barry K."/>
            <person name="Miller A.N."/>
            <person name="Grigoriev I.V."/>
            <person name="Debuchy R."/>
            <person name="Gladieux P."/>
            <person name="Thoren M.H."/>
            <person name="Johannesson H."/>
        </authorList>
    </citation>
    <scope>NUCLEOTIDE SEQUENCE</scope>
    <source>
        <strain evidence="2">CBS 626.80</strain>
    </source>
</reference>
<accession>A0AAN6SKS9</accession>
<comment type="caution">
    <text evidence="2">The sequence shown here is derived from an EMBL/GenBank/DDBJ whole genome shotgun (WGS) entry which is preliminary data.</text>
</comment>
<keyword evidence="1" id="KW-0812">Transmembrane</keyword>
<evidence type="ECO:0000256" key="1">
    <source>
        <dbReference type="SAM" id="Phobius"/>
    </source>
</evidence>
<feature type="transmembrane region" description="Helical" evidence="1">
    <location>
        <begin position="144"/>
        <end position="168"/>
    </location>
</feature>
<organism evidence="2 3">
    <name type="scientific">Pseudoneurospora amorphoporcata</name>
    <dbReference type="NCBI Taxonomy" id="241081"/>
    <lineage>
        <taxon>Eukaryota</taxon>
        <taxon>Fungi</taxon>
        <taxon>Dikarya</taxon>
        <taxon>Ascomycota</taxon>
        <taxon>Pezizomycotina</taxon>
        <taxon>Sordariomycetes</taxon>
        <taxon>Sordariomycetidae</taxon>
        <taxon>Sordariales</taxon>
        <taxon>Sordariaceae</taxon>
        <taxon>Pseudoneurospora</taxon>
    </lineage>
</organism>